<sequence length="694" mass="75773">MSNNAPSQGPGAQGQQPQALIKVHQIQSMPHLDETAKQRYAVGIQRLYTILHDTPPDSDDHKQAYTKLLEASQKLRMQLRSYQDNLKQQQQQQQQQQGASQAGQQASGRPQSGGQSAGPQQQQQPQQQQGQPQQQPSSAPQTQHIPPQIMHHVQGFNFVCPPELVVGTPEANQYLANVKQSYLQALVKQEQARSAIGQVTKVVNERKAQGQDVPADIMAQKAQFEQSYNKSKAFVDEIRQKQALWKSQREQGQGASSQQVKTEGGGNAPNPAPTPQFQLQMPPQRQHSQGQSGAAPPVNPALDAARNQSNAGRTSQSPATSGPPQQQQAQTPAFSQQPPPTSGAPSMQIPQQQSRPQVNPQQAAHLNPVQQNSPHSQNPQGPPIPLTHQAAINNSNAQRSYSGQQQGGSQAPSASSYHGLGNREQMNNPKMPIPKTLSVVPPQPVNMGPARPTMGGPSNGVPGMMGQPVINKPAGFVMEGEARSVLTKSKLDELVRQVTGGGDSETLAPEVEEIMYQLADEFVDDVVTSACRLAKLRDSSTLDIRDLQLILERNYNIRIPGYASDEVRTVRKFHPAPGWTQKMNAVQAAKDTDIEDAVLVALTEEAMRAALRNGFWIDEAEVKVEETQSKTQRPTASPERMTSSPDGTIPSFEQTPIKAERKRVRFDLKEEQMVSESQGVSPTAKIKIKLNFKS</sequence>
<feature type="compositionally biased region" description="Polar residues" evidence="6">
    <location>
        <begin position="250"/>
        <end position="261"/>
    </location>
</feature>
<dbReference type="InterPro" id="IPR037794">
    <property type="entry name" value="TAF12"/>
</dbReference>
<feature type="compositionally biased region" description="Polar residues" evidence="6">
    <location>
        <begin position="275"/>
        <end position="292"/>
    </location>
</feature>
<dbReference type="Pfam" id="PF03847">
    <property type="entry name" value="TFIID_20kDa"/>
    <property type="match status" value="1"/>
</dbReference>
<keyword evidence="4" id="KW-0804">Transcription</keyword>
<comment type="subcellular location">
    <subcellularLocation>
        <location evidence="1">Nucleus</location>
    </subcellularLocation>
</comment>
<evidence type="ECO:0000313" key="9">
    <source>
        <dbReference type="Proteomes" id="UP001172684"/>
    </source>
</evidence>
<feature type="compositionally biased region" description="Low complexity" evidence="6">
    <location>
        <begin position="397"/>
        <end position="416"/>
    </location>
</feature>
<keyword evidence="3" id="KW-0805">Transcription regulation</keyword>
<evidence type="ECO:0000259" key="7">
    <source>
        <dbReference type="Pfam" id="PF03847"/>
    </source>
</evidence>
<reference evidence="8" key="1">
    <citation type="submission" date="2022-10" db="EMBL/GenBank/DDBJ databases">
        <title>Culturing micro-colonial fungi from biological soil crusts in the Mojave desert and describing Neophaeococcomyces mojavensis, and introducing the new genera and species Taxawa tesnikishii.</title>
        <authorList>
            <person name="Kurbessoian T."/>
            <person name="Stajich J.E."/>
        </authorList>
    </citation>
    <scope>NUCLEOTIDE SEQUENCE</scope>
    <source>
        <strain evidence="8">TK_1</strain>
    </source>
</reference>
<protein>
    <submittedName>
        <fullName evidence="8">Transcription initiation factor TFIID subunit 12</fullName>
    </submittedName>
</protein>
<feature type="region of interest" description="Disordered" evidence="6">
    <location>
        <begin position="244"/>
        <end position="435"/>
    </location>
</feature>
<keyword evidence="9" id="KW-1185">Reference proteome</keyword>
<comment type="caution">
    <text evidence="8">The sequence shown here is derived from an EMBL/GenBank/DDBJ whole genome shotgun (WGS) entry which is preliminary data.</text>
</comment>
<dbReference type="EMBL" id="JAPDRL010000107">
    <property type="protein sequence ID" value="KAJ9657111.1"/>
    <property type="molecule type" value="Genomic_DNA"/>
</dbReference>
<evidence type="ECO:0000256" key="4">
    <source>
        <dbReference type="ARBA" id="ARBA00023163"/>
    </source>
</evidence>
<gene>
    <name evidence="8" type="primary">TAF12</name>
    <name evidence="8" type="ORF">H2201_008287</name>
</gene>
<evidence type="ECO:0000256" key="5">
    <source>
        <dbReference type="ARBA" id="ARBA00023242"/>
    </source>
</evidence>
<comment type="similarity">
    <text evidence="2">Belongs to the TAF12 family.</text>
</comment>
<feature type="region of interest" description="Disordered" evidence="6">
    <location>
        <begin position="624"/>
        <end position="656"/>
    </location>
</feature>
<name>A0ABQ9NHC9_9PEZI</name>
<feature type="compositionally biased region" description="Low complexity" evidence="6">
    <location>
        <begin position="314"/>
        <end position="336"/>
    </location>
</feature>
<dbReference type="PANTHER" id="PTHR12264:SF21">
    <property type="entry name" value="TRANSCRIPTION INITIATION FACTOR TFIID SUBUNIT 12"/>
    <property type="match status" value="1"/>
</dbReference>
<feature type="domain" description="Transcription initiation factor TFIID subunit 12" evidence="7">
    <location>
        <begin position="487"/>
        <end position="557"/>
    </location>
</feature>
<dbReference type="SUPFAM" id="SSF47113">
    <property type="entry name" value="Histone-fold"/>
    <property type="match status" value="1"/>
</dbReference>
<proteinExistence type="inferred from homology"/>
<feature type="region of interest" description="Disordered" evidence="6">
    <location>
        <begin position="83"/>
        <end position="144"/>
    </location>
</feature>
<feature type="compositionally biased region" description="Polar residues" evidence="6">
    <location>
        <begin position="368"/>
        <end position="379"/>
    </location>
</feature>
<evidence type="ECO:0000256" key="1">
    <source>
        <dbReference type="ARBA" id="ARBA00004123"/>
    </source>
</evidence>
<evidence type="ECO:0000256" key="3">
    <source>
        <dbReference type="ARBA" id="ARBA00023015"/>
    </source>
</evidence>
<organism evidence="8 9">
    <name type="scientific">Coniosporium apollinis</name>
    <dbReference type="NCBI Taxonomy" id="61459"/>
    <lineage>
        <taxon>Eukaryota</taxon>
        <taxon>Fungi</taxon>
        <taxon>Dikarya</taxon>
        <taxon>Ascomycota</taxon>
        <taxon>Pezizomycotina</taxon>
        <taxon>Dothideomycetes</taxon>
        <taxon>Dothideomycetes incertae sedis</taxon>
        <taxon>Coniosporium</taxon>
    </lineage>
</organism>
<keyword evidence="5" id="KW-0539">Nucleus</keyword>
<dbReference type="InterPro" id="IPR009072">
    <property type="entry name" value="Histone-fold"/>
</dbReference>
<dbReference type="InterPro" id="IPR003228">
    <property type="entry name" value="TFIID_TAF12_dom"/>
</dbReference>
<accession>A0ABQ9NHC9</accession>
<evidence type="ECO:0000256" key="2">
    <source>
        <dbReference type="ARBA" id="ARBA00007530"/>
    </source>
</evidence>
<feature type="compositionally biased region" description="Polar residues" evidence="6">
    <location>
        <begin position="629"/>
        <end position="654"/>
    </location>
</feature>
<dbReference type="CDD" id="cd07981">
    <property type="entry name" value="HFD_TAF12"/>
    <property type="match status" value="1"/>
</dbReference>
<evidence type="ECO:0000313" key="8">
    <source>
        <dbReference type="EMBL" id="KAJ9657111.1"/>
    </source>
</evidence>
<dbReference type="Proteomes" id="UP001172684">
    <property type="component" value="Unassembled WGS sequence"/>
</dbReference>
<feature type="compositionally biased region" description="Low complexity" evidence="6">
    <location>
        <begin position="350"/>
        <end position="362"/>
    </location>
</feature>
<dbReference type="Gene3D" id="1.10.20.10">
    <property type="entry name" value="Histone, subunit A"/>
    <property type="match status" value="1"/>
</dbReference>
<dbReference type="PANTHER" id="PTHR12264">
    <property type="entry name" value="TRANSCRIPTION INITIATION FACTOR TFIID SUBUNIT 12"/>
    <property type="match status" value="1"/>
</dbReference>
<feature type="compositionally biased region" description="Low complexity" evidence="6">
    <location>
        <begin position="88"/>
        <end position="141"/>
    </location>
</feature>
<evidence type="ECO:0000256" key="6">
    <source>
        <dbReference type="SAM" id="MobiDB-lite"/>
    </source>
</evidence>